<sequence length="268" mass="31672">MAKKNFAAAQAVELYIGNYRFDAIRIVETEEYRMSQNHILETIGINKNWLSRLQFSLPRVNKTLMEQGLNHVTVHAEYTVKNTVTRAVTWSLKDVRIIWRYFDKQGNHQAAKLVDALAEDSLISRFNQVWGKQHTVEQRRIDDCRILSTPCPWTKMFETEFEENLARISKLHKKHIKNGLYYWEFIYSWMTPEEKAKLDIVNPVLENGRRKYKIHQMLSYETKQRLSPHVTSVLILMKSANSVAELRRLVQRQYGVDQPNLFDGWDVK</sequence>
<organism evidence="1 2">
    <name type="scientific">Nostoc punctiforme NIES-2108</name>
    <dbReference type="NCBI Taxonomy" id="1356359"/>
    <lineage>
        <taxon>Bacteria</taxon>
        <taxon>Bacillati</taxon>
        <taxon>Cyanobacteriota</taxon>
        <taxon>Cyanophyceae</taxon>
        <taxon>Nostocales</taxon>
        <taxon>Nostocaceae</taxon>
        <taxon>Nostoc</taxon>
    </lineage>
</organism>
<accession>A0A367R4N7</accession>
<proteinExistence type="predicted"/>
<comment type="caution">
    <text evidence="1">The sequence shown here is derived from an EMBL/GenBank/DDBJ whole genome shotgun (WGS) entry which is preliminary data.</text>
</comment>
<dbReference type="AlphaFoldDB" id="A0A367R4N7"/>
<gene>
    <name evidence="1" type="ORF">A6769_33415</name>
</gene>
<evidence type="ECO:0000313" key="2">
    <source>
        <dbReference type="Proteomes" id="UP000252085"/>
    </source>
</evidence>
<evidence type="ECO:0000313" key="1">
    <source>
        <dbReference type="EMBL" id="RCJ30484.1"/>
    </source>
</evidence>
<name>A0A367R4N7_NOSPU</name>
<dbReference type="EMBL" id="LXQE01000187">
    <property type="protein sequence ID" value="RCJ30484.1"/>
    <property type="molecule type" value="Genomic_DNA"/>
</dbReference>
<protein>
    <submittedName>
        <fullName evidence="1">Uncharacterized protein</fullName>
    </submittedName>
</protein>
<reference evidence="2" key="1">
    <citation type="submission" date="2016-04" db="EMBL/GenBank/DDBJ databases">
        <authorList>
            <person name="Tabuchi Yagui T.R."/>
        </authorList>
    </citation>
    <scope>NUCLEOTIDE SEQUENCE [LARGE SCALE GENOMIC DNA]</scope>
</reference>
<dbReference type="Proteomes" id="UP000252085">
    <property type="component" value="Unassembled WGS sequence"/>
</dbReference>